<geneLocation type="plasmid" evidence="1 2">
    <name>Cy782203</name>
</geneLocation>
<accession>E0UNJ9</accession>
<gene>
    <name evidence="1" type="ordered locus">Cyan7822_6884</name>
</gene>
<keyword evidence="2" id="KW-1185">Reference proteome</keyword>
<dbReference type="RefSeq" id="WP_013325655.1">
    <property type="nucleotide sequence ID" value="NC_014502.1"/>
</dbReference>
<dbReference type="Proteomes" id="UP000008206">
    <property type="component" value="Plasmid Cy782203"/>
</dbReference>
<evidence type="ECO:0000313" key="2">
    <source>
        <dbReference type="Proteomes" id="UP000008206"/>
    </source>
</evidence>
<dbReference type="EMBL" id="CP002201">
    <property type="protein sequence ID" value="ADN18529.1"/>
    <property type="molecule type" value="Genomic_DNA"/>
</dbReference>
<dbReference type="AlphaFoldDB" id="E0UNJ9"/>
<evidence type="ECO:0000313" key="1">
    <source>
        <dbReference type="EMBL" id="ADN18529.1"/>
    </source>
</evidence>
<reference evidence="2" key="1">
    <citation type="journal article" date="2011" name="MBio">
        <title>Novel metabolic attributes of the genus Cyanothece, comprising a group of unicellular nitrogen-fixing Cyanobacteria.</title>
        <authorList>
            <person name="Bandyopadhyay A."/>
            <person name="Elvitigala T."/>
            <person name="Welsh E."/>
            <person name="Stockel J."/>
            <person name="Liberton M."/>
            <person name="Min H."/>
            <person name="Sherman L.A."/>
            <person name="Pakrasi H.B."/>
        </authorList>
    </citation>
    <scope>NUCLEOTIDE SEQUENCE [LARGE SCALE GENOMIC DNA]</scope>
    <source>
        <strain evidence="2">PCC 7822</strain>
        <plasmid evidence="2">Cy782203</plasmid>
    </source>
</reference>
<organism evidence="1 2">
    <name type="scientific">Gloeothece verrucosa (strain PCC 7822)</name>
    <name type="common">Cyanothece sp. (strain PCC 7822)</name>
    <dbReference type="NCBI Taxonomy" id="497965"/>
    <lineage>
        <taxon>Bacteria</taxon>
        <taxon>Bacillati</taxon>
        <taxon>Cyanobacteriota</taxon>
        <taxon>Cyanophyceae</taxon>
        <taxon>Oscillatoriophycideae</taxon>
        <taxon>Chroococcales</taxon>
        <taxon>Aphanothecaceae</taxon>
        <taxon>Gloeothece</taxon>
        <taxon>Gloeothece verrucosa</taxon>
    </lineage>
</organism>
<name>E0UNJ9_GLOV7</name>
<dbReference type="KEGG" id="cyj:Cyan7822_6884"/>
<dbReference type="HOGENOM" id="CLU_1822181_0_0_3"/>
<protein>
    <submittedName>
        <fullName evidence="1">Uncharacterized protein</fullName>
    </submittedName>
</protein>
<proteinExistence type="predicted"/>
<sequence>MSVKVTLIEEIKVNRQWFCYGVPTLKRYPLLFKLLGVRDNLTPFKTEKGIPSDLSEVGKLLLKFHQDQEVGYSYNWLNFDEIKELYQLLQQELLKNRHDLMLPQSEEDLGFDYLFGNGMDFLPTEILPEVEDVRFVYWFSK</sequence>
<keyword evidence="1" id="KW-0614">Plasmid</keyword>